<dbReference type="PROSITE" id="PS00154">
    <property type="entry name" value="ATPASE_E1_E2"/>
    <property type="match status" value="1"/>
</dbReference>
<dbReference type="Gene3D" id="3.40.50.1000">
    <property type="entry name" value="HAD superfamily/HAD-like"/>
    <property type="match status" value="1"/>
</dbReference>
<dbReference type="Pfam" id="PF13246">
    <property type="entry name" value="Cation_ATPase"/>
    <property type="match status" value="1"/>
</dbReference>
<feature type="transmembrane region" description="Helical" evidence="9">
    <location>
        <begin position="747"/>
        <end position="768"/>
    </location>
</feature>
<comment type="similarity">
    <text evidence="2">Belongs to the cation transport ATPase (P-type) (TC 3.A.3) family. Type IIA subfamily.</text>
</comment>
<keyword evidence="3 9" id="KW-0812">Transmembrane</keyword>
<feature type="transmembrane region" description="Helical" evidence="9">
    <location>
        <begin position="796"/>
        <end position="815"/>
    </location>
</feature>
<dbReference type="SFLD" id="SFLDG00002">
    <property type="entry name" value="C1.7:_P-type_atpase_like"/>
    <property type="match status" value="1"/>
</dbReference>
<dbReference type="Pfam" id="PF00690">
    <property type="entry name" value="Cation_ATPase_N"/>
    <property type="match status" value="1"/>
</dbReference>
<dbReference type="InterPro" id="IPR008250">
    <property type="entry name" value="ATPase_P-typ_transduc_dom_A_sf"/>
</dbReference>
<dbReference type="PANTHER" id="PTHR43294">
    <property type="entry name" value="SODIUM/POTASSIUM-TRANSPORTING ATPASE SUBUNIT ALPHA"/>
    <property type="match status" value="1"/>
</dbReference>
<evidence type="ECO:0000313" key="12">
    <source>
        <dbReference type="Proteomes" id="UP000702425"/>
    </source>
</evidence>
<dbReference type="Pfam" id="PF08282">
    <property type="entry name" value="Hydrolase_3"/>
    <property type="match status" value="1"/>
</dbReference>
<dbReference type="PRINTS" id="PR00119">
    <property type="entry name" value="CATATPASE"/>
</dbReference>
<evidence type="ECO:0000256" key="5">
    <source>
        <dbReference type="ARBA" id="ARBA00022840"/>
    </source>
</evidence>
<evidence type="ECO:0000259" key="10">
    <source>
        <dbReference type="SMART" id="SM00831"/>
    </source>
</evidence>
<feature type="transmembrane region" description="Helical" evidence="9">
    <location>
        <begin position="863"/>
        <end position="884"/>
    </location>
</feature>
<dbReference type="SUPFAM" id="SSF81665">
    <property type="entry name" value="Calcium ATPase, transmembrane domain M"/>
    <property type="match status" value="1"/>
</dbReference>
<reference evidence="11 12" key="1">
    <citation type="journal article" date="2020" name="Sci. Rep.">
        <title>A novel cyanobacterial geosmin producer, revising GeoA distribution and dispersion patterns in Bacteria.</title>
        <authorList>
            <person name="Churro C."/>
            <person name="Semedo-Aguiar A.P."/>
            <person name="Silva A.D."/>
            <person name="Pereira-Leal J.B."/>
            <person name="Leite R.B."/>
        </authorList>
    </citation>
    <scope>NUCLEOTIDE SEQUENCE [LARGE SCALE GENOMIC DNA]</scope>
    <source>
        <strain evidence="11 12">IPMA8</strain>
    </source>
</reference>
<name>A0ABX2CV42_9CYAN</name>
<dbReference type="PANTHER" id="PTHR43294:SF20">
    <property type="entry name" value="P-TYPE ATPASE"/>
    <property type="match status" value="1"/>
</dbReference>
<proteinExistence type="inferred from homology"/>
<keyword evidence="8 9" id="KW-0472">Membrane</keyword>
<dbReference type="SUPFAM" id="SSF81653">
    <property type="entry name" value="Calcium ATPase, transduction domain A"/>
    <property type="match status" value="1"/>
</dbReference>
<dbReference type="Gene3D" id="2.70.150.10">
    <property type="entry name" value="Calcium-transporting ATPase, cytoplasmic transduction domain A"/>
    <property type="match status" value="1"/>
</dbReference>
<dbReference type="InterPro" id="IPR006068">
    <property type="entry name" value="ATPase_P-typ_cation-transptr_C"/>
</dbReference>
<feature type="domain" description="Cation-transporting P-type ATPase N-terminal" evidence="10">
    <location>
        <begin position="32"/>
        <end position="106"/>
    </location>
</feature>
<accession>A0ABX2CV42</accession>
<dbReference type="SMART" id="SM00831">
    <property type="entry name" value="Cation_ATPase_N"/>
    <property type="match status" value="1"/>
</dbReference>
<evidence type="ECO:0000313" key="11">
    <source>
        <dbReference type="EMBL" id="NQE34204.1"/>
    </source>
</evidence>
<dbReference type="InterPro" id="IPR044492">
    <property type="entry name" value="P_typ_ATPase_HD_dom"/>
</dbReference>
<dbReference type="InterPro" id="IPR023298">
    <property type="entry name" value="ATPase_P-typ_TM_dom_sf"/>
</dbReference>
<feature type="transmembrane region" description="Helical" evidence="9">
    <location>
        <begin position="896"/>
        <end position="916"/>
    </location>
</feature>
<evidence type="ECO:0000256" key="7">
    <source>
        <dbReference type="ARBA" id="ARBA00022989"/>
    </source>
</evidence>
<dbReference type="InterPro" id="IPR018303">
    <property type="entry name" value="ATPase_P-typ_P_site"/>
</dbReference>
<comment type="caution">
    <text evidence="11">The sequence shown here is derived from an EMBL/GenBank/DDBJ whole genome shotgun (WGS) entry which is preliminary data.</text>
</comment>
<dbReference type="Pfam" id="PF00122">
    <property type="entry name" value="E1-E2_ATPase"/>
    <property type="match status" value="1"/>
</dbReference>
<dbReference type="SFLD" id="SFLDS00003">
    <property type="entry name" value="Haloacid_Dehalogenase"/>
    <property type="match status" value="1"/>
</dbReference>
<dbReference type="GO" id="GO:0016787">
    <property type="term" value="F:hydrolase activity"/>
    <property type="evidence" value="ECO:0007669"/>
    <property type="project" value="UniProtKB-KW"/>
</dbReference>
<dbReference type="Gene3D" id="1.20.1110.10">
    <property type="entry name" value="Calcium-transporting ATPase, transmembrane domain"/>
    <property type="match status" value="1"/>
</dbReference>
<feature type="transmembrane region" description="Helical" evidence="9">
    <location>
        <begin position="827"/>
        <end position="851"/>
    </location>
</feature>
<comment type="subcellular location">
    <subcellularLocation>
        <location evidence="1">Membrane</location>
        <topology evidence="1">Multi-pass membrane protein</topology>
    </subcellularLocation>
</comment>
<dbReference type="InterPro" id="IPR023214">
    <property type="entry name" value="HAD_sf"/>
</dbReference>
<dbReference type="NCBIfam" id="TIGR01494">
    <property type="entry name" value="ATPase_P-type"/>
    <property type="match status" value="2"/>
</dbReference>
<dbReference type="Gene3D" id="3.40.1110.10">
    <property type="entry name" value="Calcium-transporting ATPase, cytoplasmic domain N"/>
    <property type="match status" value="1"/>
</dbReference>
<dbReference type="SUPFAM" id="SSF56784">
    <property type="entry name" value="HAD-like"/>
    <property type="match status" value="1"/>
</dbReference>
<evidence type="ECO:0000256" key="2">
    <source>
        <dbReference type="ARBA" id="ARBA00005675"/>
    </source>
</evidence>
<dbReference type="Proteomes" id="UP000702425">
    <property type="component" value="Unassembled WGS sequence"/>
</dbReference>
<dbReference type="PRINTS" id="PR00120">
    <property type="entry name" value="HATPASE"/>
</dbReference>
<dbReference type="InterPro" id="IPR001757">
    <property type="entry name" value="P_typ_ATPase"/>
</dbReference>
<keyword evidence="7 9" id="KW-1133">Transmembrane helix</keyword>
<evidence type="ECO:0000256" key="8">
    <source>
        <dbReference type="ARBA" id="ARBA00023136"/>
    </source>
</evidence>
<feature type="transmembrane region" description="Helical" evidence="9">
    <location>
        <begin position="719"/>
        <end position="741"/>
    </location>
</feature>
<dbReference type="CDD" id="cd02080">
    <property type="entry name" value="P-type_ATPase_cation"/>
    <property type="match status" value="1"/>
</dbReference>
<dbReference type="InterPro" id="IPR023299">
    <property type="entry name" value="ATPase_P-typ_cyto_dom_N"/>
</dbReference>
<evidence type="ECO:0000256" key="1">
    <source>
        <dbReference type="ARBA" id="ARBA00004141"/>
    </source>
</evidence>
<dbReference type="InterPro" id="IPR059000">
    <property type="entry name" value="ATPase_P-type_domA"/>
</dbReference>
<dbReference type="EMBL" id="SRRZ01000026">
    <property type="protein sequence ID" value="NQE34204.1"/>
    <property type="molecule type" value="Genomic_DNA"/>
</dbReference>
<organism evidence="11 12">
    <name type="scientific">Microcoleus asticus IPMA8</name>
    <dbReference type="NCBI Taxonomy" id="2563858"/>
    <lineage>
        <taxon>Bacteria</taxon>
        <taxon>Bacillati</taxon>
        <taxon>Cyanobacteriota</taxon>
        <taxon>Cyanophyceae</taxon>
        <taxon>Oscillatoriophycideae</taxon>
        <taxon>Oscillatoriales</taxon>
        <taxon>Microcoleaceae</taxon>
        <taxon>Microcoleus</taxon>
        <taxon>Microcoleus asticus</taxon>
    </lineage>
</organism>
<feature type="transmembrane region" description="Helical" evidence="9">
    <location>
        <begin position="274"/>
        <end position="294"/>
    </location>
</feature>
<dbReference type="InterPro" id="IPR036412">
    <property type="entry name" value="HAD-like_sf"/>
</dbReference>
<dbReference type="Pfam" id="PF00689">
    <property type="entry name" value="Cation_ATPase_C"/>
    <property type="match status" value="1"/>
</dbReference>
<dbReference type="SUPFAM" id="SSF81660">
    <property type="entry name" value="Metal cation-transporting ATPase, ATP-binding domain N"/>
    <property type="match status" value="1"/>
</dbReference>
<evidence type="ECO:0000256" key="4">
    <source>
        <dbReference type="ARBA" id="ARBA00022741"/>
    </source>
</evidence>
<dbReference type="InterPro" id="IPR050510">
    <property type="entry name" value="Cation_transp_ATPase_P-type"/>
</dbReference>
<evidence type="ECO:0000256" key="3">
    <source>
        <dbReference type="ARBA" id="ARBA00022692"/>
    </source>
</evidence>
<feature type="transmembrane region" description="Helical" evidence="9">
    <location>
        <begin position="314"/>
        <end position="331"/>
    </location>
</feature>
<sequence>MTLETRRNNRQALGLTRSVMTATNVEKLVEHSWHDLSVEKVARLLESDLEIGLSSDVAAERRDRLGPNQLTAQKPQSAWLRFIHQLNQPLIYILLAAGIVTAFLKEWIDAGVILGVALTNATIGFVQESKAENAIAALAKSVATEATILRHGQKQVVSSSELVPGDLVLLSSGDKVSADLRLIEVRDLQVDESALTGESVPVEKESQALEADTPLAERTNMAYTGSLVTFGQGRGLVVSIGDMTETGHISQLMQQSSTLETPLSRKIDKFSKTLLYVILGLAAFTFVAGIAQRFSWVEVFKASVALAVSAIPEGLPAILTVTLAIGVSQMAKQHAIIRKLPAIETLGSTTVICSDKTGTLTENQMTVQEIEAGGKRYRVSGGGYAPDGKISVNGRSVDLAIAPALYECLQAGLLCNDSYLDVQDGNWTAIGSPTEGALVAVAQKAGLMTEQLEEALSRLDTLPFESQFQYMATLHDDRPERLIYVKGSIEAILKRCRQMLDEEGEAIAINPAPIEQAVERMAKKGLRVLALAKKVVPASQSSIEHSDIEQGLTFLGLQGMIDPPRPEAIQAIQACRSAGIQVKMITGDHAKTAAAIAHQMGLNQTQDAPVFTGQELAQMNQQELANAVEQSCVFARVAPEQKLRIVEALQSKGEIVAMTGDGVNDAPALKQADIGVAMGITGTEVTKEAADMILTDDNFASIEKAVEEGRTVYKNLLRAIAFILPVNGGESMTILIAVLLATPLPILPVQILWLNMVSSVALSLPLAFEPPSPDVMQQPPRPANEPLLSRRLTARILTVSVFNWIAIFGMFEWIVQTTGNEALARTMAIQALVAAEAFYLLSISRFVPAIVAKLRGKDESVGYAVAIGIGAIFILQFLFSQSGIMNQLFDTEALTAIQGLICIGFGLPMIALSALLKRFAPLN</sequence>
<evidence type="ECO:0000256" key="9">
    <source>
        <dbReference type="SAM" id="Phobius"/>
    </source>
</evidence>
<keyword evidence="11" id="KW-0378">Hydrolase</keyword>
<dbReference type="InterPro" id="IPR004014">
    <property type="entry name" value="ATPase_P-typ_cation-transptr_N"/>
</dbReference>
<keyword evidence="5" id="KW-0067">ATP-binding</keyword>
<dbReference type="EC" id="3.6.3.-" evidence="11"/>
<keyword evidence="4" id="KW-0547">Nucleotide-binding</keyword>
<keyword evidence="6" id="KW-1278">Translocase</keyword>
<evidence type="ECO:0000256" key="6">
    <source>
        <dbReference type="ARBA" id="ARBA00022967"/>
    </source>
</evidence>
<dbReference type="SFLD" id="SFLDF00027">
    <property type="entry name" value="p-type_atpase"/>
    <property type="match status" value="1"/>
</dbReference>
<protein>
    <submittedName>
        <fullName evidence="11">Cation-transporting ATPase F</fullName>
        <ecNumber evidence="11">3.6.3.-</ecNumber>
    </submittedName>
</protein>
<keyword evidence="12" id="KW-1185">Reference proteome</keyword>
<gene>
    <name evidence="11" type="primary">ctpF</name>
    <name evidence="11" type="ORF">E5S67_01927</name>
</gene>